<dbReference type="NCBIfam" id="TIGR00251">
    <property type="entry name" value="DUF167 family protein"/>
    <property type="match status" value="1"/>
</dbReference>
<dbReference type="Pfam" id="PF02594">
    <property type="entry name" value="DUF167"/>
    <property type="match status" value="1"/>
</dbReference>
<accession>A0AAE9DTP2</accession>
<dbReference type="InterPro" id="IPR003746">
    <property type="entry name" value="DUF167"/>
</dbReference>
<proteinExistence type="inferred from homology"/>
<evidence type="ECO:0000313" key="2">
    <source>
        <dbReference type="EMBL" id="ULU11388.1"/>
    </source>
</evidence>
<dbReference type="AlphaFoldDB" id="A0AAE9DTP2"/>
<dbReference type="PANTHER" id="PTHR13420">
    <property type="entry name" value="UPF0235 PROTEIN C15ORF40"/>
    <property type="match status" value="1"/>
</dbReference>
<reference evidence="2 3" key="1">
    <citation type="submission" date="2022-05" db="EMBL/GenBank/DDBJ databases">
        <title>Chromosome-level reference genomes for two strains of Caenorhabditis briggsae: an improved platform for comparative genomics.</title>
        <authorList>
            <person name="Stevens L."/>
            <person name="Andersen E.C."/>
        </authorList>
    </citation>
    <scope>NUCLEOTIDE SEQUENCE [LARGE SCALE GENOMIC DNA]</scope>
    <source>
        <strain evidence="2">QX1410_ONT</strain>
        <tissue evidence="2">Whole-organism</tissue>
    </source>
</reference>
<dbReference type="Proteomes" id="UP000827892">
    <property type="component" value="Chromosome I"/>
</dbReference>
<dbReference type="SUPFAM" id="SSF69786">
    <property type="entry name" value="YggU-like"/>
    <property type="match status" value="1"/>
</dbReference>
<dbReference type="InterPro" id="IPR036591">
    <property type="entry name" value="YggU-like_sf"/>
</dbReference>
<name>A0AAE9DTP2_CAEBR</name>
<sequence>MVKPKKDKLVSKCVPAGDKSGEIDKKAQESAIFADSEGRIGLRIHAKPGAKKSGVVAINESEIDVAIGAAPREGAANEELVSYLMSALGLRKNELQFDKVRKEVQLLFIKVVGRCYLLETKTSVNKEKPVSAAEPFIQKHPVQAIHVKNSWLIEGTCNERSAESFQGAKSRSKVVLIETKRLSMEEVRSKLQQEIGN</sequence>
<dbReference type="EMBL" id="CP090891">
    <property type="protein sequence ID" value="ULU11388.1"/>
    <property type="molecule type" value="Genomic_DNA"/>
</dbReference>
<dbReference type="SMART" id="SM01152">
    <property type="entry name" value="DUF167"/>
    <property type="match status" value="1"/>
</dbReference>
<dbReference type="PANTHER" id="PTHR13420:SF7">
    <property type="entry name" value="UPF0235 PROTEIN C15ORF40"/>
    <property type="match status" value="1"/>
</dbReference>
<dbReference type="Gene3D" id="3.30.1200.10">
    <property type="entry name" value="YggU-like"/>
    <property type="match status" value="1"/>
</dbReference>
<evidence type="ECO:0000313" key="3">
    <source>
        <dbReference type="Proteomes" id="UP000827892"/>
    </source>
</evidence>
<comment type="similarity">
    <text evidence="1">Belongs to the UPF0235 family.</text>
</comment>
<evidence type="ECO:0000256" key="1">
    <source>
        <dbReference type="ARBA" id="ARBA00010364"/>
    </source>
</evidence>
<protein>
    <submittedName>
        <fullName evidence="2">Uncharacterized protein</fullName>
    </submittedName>
</protein>
<gene>
    <name evidence="2" type="ORF">L3Y34_015089</name>
</gene>
<organism evidence="2 3">
    <name type="scientific">Caenorhabditis briggsae</name>
    <dbReference type="NCBI Taxonomy" id="6238"/>
    <lineage>
        <taxon>Eukaryota</taxon>
        <taxon>Metazoa</taxon>
        <taxon>Ecdysozoa</taxon>
        <taxon>Nematoda</taxon>
        <taxon>Chromadorea</taxon>
        <taxon>Rhabditida</taxon>
        <taxon>Rhabditina</taxon>
        <taxon>Rhabditomorpha</taxon>
        <taxon>Rhabditoidea</taxon>
        <taxon>Rhabditidae</taxon>
        <taxon>Peloderinae</taxon>
        <taxon>Caenorhabditis</taxon>
    </lineage>
</organism>